<name>A0A9L0TJT5_HORSE</name>
<reference evidence="2 3" key="1">
    <citation type="journal article" date="2009" name="Science">
        <title>Genome sequence, comparative analysis, and population genetics of the domestic horse.</title>
        <authorList>
            <consortium name="Broad Institute Genome Sequencing Platform"/>
            <consortium name="Broad Institute Whole Genome Assembly Team"/>
            <person name="Wade C.M."/>
            <person name="Giulotto E."/>
            <person name="Sigurdsson S."/>
            <person name="Zoli M."/>
            <person name="Gnerre S."/>
            <person name="Imsland F."/>
            <person name="Lear T.L."/>
            <person name="Adelson D.L."/>
            <person name="Bailey E."/>
            <person name="Bellone R.R."/>
            <person name="Bloecker H."/>
            <person name="Distl O."/>
            <person name="Edgar R.C."/>
            <person name="Garber M."/>
            <person name="Leeb T."/>
            <person name="Mauceli E."/>
            <person name="MacLeod J.N."/>
            <person name="Penedo M.C.T."/>
            <person name="Raison J.M."/>
            <person name="Sharpe T."/>
            <person name="Vogel J."/>
            <person name="Andersson L."/>
            <person name="Antczak D.F."/>
            <person name="Biagi T."/>
            <person name="Binns M.M."/>
            <person name="Chowdhary B.P."/>
            <person name="Coleman S.J."/>
            <person name="Della Valle G."/>
            <person name="Fryc S."/>
            <person name="Guerin G."/>
            <person name="Hasegawa T."/>
            <person name="Hill E.W."/>
            <person name="Jurka J."/>
            <person name="Kiialainen A."/>
            <person name="Lindgren G."/>
            <person name="Liu J."/>
            <person name="Magnani E."/>
            <person name="Mickelson J.R."/>
            <person name="Murray J."/>
            <person name="Nergadze S.G."/>
            <person name="Onofrio R."/>
            <person name="Pedroni S."/>
            <person name="Piras M.F."/>
            <person name="Raudsepp T."/>
            <person name="Rocchi M."/>
            <person name="Roeed K.H."/>
            <person name="Ryder O.A."/>
            <person name="Searle S."/>
            <person name="Skow L."/>
            <person name="Swinburne J.E."/>
            <person name="Syvaenen A.C."/>
            <person name="Tozaki T."/>
            <person name="Valberg S.J."/>
            <person name="Vaudin M."/>
            <person name="White J.R."/>
            <person name="Zody M.C."/>
            <person name="Lander E.S."/>
            <person name="Lindblad-Toh K."/>
        </authorList>
    </citation>
    <scope>NUCLEOTIDE SEQUENCE [LARGE SCALE GENOMIC DNA]</scope>
    <source>
        <strain evidence="2 3">Thoroughbred</strain>
    </source>
</reference>
<dbReference type="InterPro" id="IPR027408">
    <property type="entry name" value="PNPase/RNase_PH_dom_sf"/>
</dbReference>
<dbReference type="Proteomes" id="UP000002281">
    <property type="component" value="Chromosome 10"/>
</dbReference>
<gene>
    <name evidence="2" type="primary">EXOSC5</name>
</gene>
<protein>
    <submittedName>
        <fullName evidence="2">Exosome component 5</fullName>
    </submittedName>
</protein>
<proteinExistence type="predicted"/>
<keyword evidence="3" id="KW-1185">Reference proteome</keyword>
<dbReference type="Ensembl" id="ENSECAT00000129943.1">
    <property type="protein sequence ID" value="ENSECAP00000088534.1"/>
    <property type="gene ID" value="ENSECAG00000024210.3"/>
</dbReference>
<evidence type="ECO:0000313" key="2">
    <source>
        <dbReference type="Ensembl" id="ENSECAP00000088534.1"/>
    </source>
</evidence>
<feature type="region of interest" description="Disordered" evidence="1">
    <location>
        <begin position="1"/>
        <end position="21"/>
    </location>
</feature>
<dbReference type="SUPFAM" id="SSF55666">
    <property type="entry name" value="Ribonuclease PH domain 2-like"/>
    <property type="match status" value="1"/>
</dbReference>
<reference evidence="2" key="2">
    <citation type="submission" date="2025-08" db="UniProtKB">
        <authorList>
            <consortium name="Ensembl"/>
        </authorList>
    </citation>
    <scope>IDENTIFICATION</scope>
    <source>
        <strain evidence="2">Thoroughbred</strain>
    </source>
</reference>
<accession>A0A9L0TJT5</accession>
<organism evidence="2 3">
    <name type="scientific">Equus caballus</name>
    <name type="common">Horse</name>
    <dbReference type="NCBI Taxonomy" id="9796"/>
    <lineage>
        <taxon>Eukaryota</taxon>
        <taxon>Metazoa</taxon>
        <taxon>Chordata</taxon>
        <taxon>Craniata</taxon>
        <taxon>Vertebrata</taxon>
        <taxon>Euteleostomi</taxon>
        <taxon>Mammalia</taxon>
        <taxon>Eutheria</taxon>
        <taxon>Laurasiatheria</taxon>
        <taxon>Perissodactyla</taxon>
        <taxon>Equidae</taxon>
        <taxon>Equus</taxon>
    </lineage>
</organism>
<dbReference type="InterPro" id="IPR036345">
    <property type="entry name" value="ExoRNase_PH_dom2_sf"/>
</dbReference>
<evidence type="ECO:0000313" key="3">
    <source>
        <dbReference type="Proteomes" id="UP000002281"/>
    </source>
</evidence>
<sequence length="165" mass="17788">MVGGARLSINAEPRAGAEARGGHSGMCTCALNTQPTRKRALSGGSGGRCYTWDPESWRVRCGLTPRFAVSLEQNPALGAPAAASGTLLANRTYCPGRMVLLLSCKEARAVLTFALDSVERKLLMSTTKGLYSDAELQQCLAAAQAASQHVFRFYRESLQRRYSKS</sequence>
<dbReference type="AlphaFoldDB" id="A0A9L0TJT5"/>
<dbReference type="Gene3D" id="3.30.230.70">
    <property type="entry name" value="GHMP Kinase, N-terminal domain"/>
    <property type="match status" value="1"/>
</dbReference>
<evidence type="ECO:0000256" key="1">
    <source>
        <dbReference type="SAM" id="MobiDB-lite"/>
    </source>
</evidence>
<reference evidence="2" key="3">
    <citation type="submission" date="2025-09" db="UniProtKB">
        <authorList>
            <consortium name="Ensembl"/>
        </authorList>
    </citation>
    <scope>IDENTIFICATION</scope>
    <source>
        <strain evidence="2">Thoroughbred</strain>
    </source>
</reference>
<dbReference type="GeneTree" id="ENSGT00940000153348"/>